<accession>A0AAV7CRY7</accession>
<name>A0AAV7CRY7_ENGPU</name>
<protein>
    <submittedName>
        <fullName evidence="1">Uncharacterized protein</fullName>
    </submittedName>
</protein>
<evidence type="ECO:0000313" key="2">
    <source>
        <dbReference type="Proteomes" id="UP000824782"/>
    </source>
</evidence>
<proteinExistence type="predicted"/>
<gene>
    <name evidence="1" type="ORF">GDO81_005625</name>
</gene>
<reference evidence="1" key="1">
    <citation type="thesis" date="2020" institute="ProQuest LLC" country="789 East Eisenhower Parkway, Ann Arbor, MI, USA">
        <title>Comparative Genomics and Chromosome Evolution.</title>
        <authorList>
            <person name="Mudd A.B."/>
        </authorList>
    </citation>
    <scope>NUCLEOTIDE SEQUENCE</scope>
    <source>
        <strain evidence="1">237g6f4</strain>
        <tissue evidence="1">Blood</tissue>
    </source>
</reference>
<sequence length="79" mass="9206">MRTLSTRLFTPFQLYEKKKSIKNVSGLLTQMRNHMNFNSSVQPQEPKSLKIKQGTVVEETKCHVVFRKTHTSQALLEQE</sequence>
<keyword evidence="2" id="KW-1185">Reference proteome</keyword>
<dbReference type="EMBL" id="WNYA01000002">
    <property type="protein sequence ID" value="KAG8587281.1"/>
    <property type="molecule type" value="Genomic_DNA"/>
</dbReference>
<comment type="caution">
    <text evidence="1">The sequence shown here is derived from an EMBL/GenBank/DDBJ whole genome shotgun (WGS) entry which is preliminary data.</text>
</comment>
<organism evidence="1 2">
    <name type="scientific">Engystomops pustulosus</name>
    <name type="common">Tungara frog</name>
    <name type="synonym">Physalaemus pustulosus</name>
    <dbReference type="NCBI Taxonomy" id="76066"/>
    <lineage>
        <taxon>Eukaryota</taxon>
        <taxon>Metazoa</taxon>
        <taxon>Chordata</taxon>
        <taxon>Craniata</taxon>
        <taxon>Vertebrata</taxon>
        <taxon>Euteleostomi</taxon>
        <taxon>Amphibia</taxon>
        <taxon>Batrachia</taxon>
        <taxon>Anura</taxon>
        <taxon>Neobatrachia</taxon>
        <taxon>Hyloidea</taxon>
        <taxon>Leptodactylidae</taxon>
        <taxon>Leiuperinae</taxon>
        <taxon>Engystomops</taxon>
    </lineage>
</organism>
<dbReference type="Proteomes" id="UP000824782">
    <property type="component" value="Unassembled WGS sequence"/>
</dbReference>
<evidence type="ECO:0000313" key="1">
    <source>
        <dbReference type="EMBL" id="KAG8587281.1"/>
    </source>
</evidence>
<dbReference type="AlphaFoldDB" id="A0AAV7CRY7"/>